<protein>
    <submittedName>
        <fullName evidence="2">Uncharacterized protein</fullName>
    </submittedName>
</protein>
<feature type="compositionally biased region" description="Low complexity" evidence="1">
    <location>
        <begin position="44"/>
        <end position="56"/>
    </location>
</feature>
<proteinExistence type="predicted"/>
<organism evidence="2 3">
    <name type="scientific">Neomoorella thermoacetica</name>
    <name type="common">Clostridium thermoaceticum</name>
    <dbReference type="NCBI Taxonomy" id="1525"/>
    <lineage>
        <taxon>Bacteria</taxon>
        <taxon>Bacillati</taxon>
        <taxon>Bacillota</taxon>
        <taxon>Clostridia</taxon>
        <taxon>Neomoorellales</taxon>
        <taxon>Neomoorellaceae</taxon>
        <taxon>Neomoorella</taxon>
    </lineage>
</organism>
<feature type="region of interest" description="Disordered" evidence="1">
    <location>
        <begin position="13"/>
        <end position="58"/>
    </location>
</feature>
<gene>
    <name evidence="2" type="ORF">MOOR_26500</name>
</gene>
<sequence>MVDGHLAADAGIHLGQEGGGHLDERNPPQPGGGYKPGDIAHHSAAQGDDGGPALDPGGQGGVVEASCHLKGFGLFSIGYQGQVGLKTGCLKALLQHGPVMSSYGSIAYHQAGGCQIKIKQDGTCHRQQSGPAVNFITSLAQVYVKLSSHAFKSSFISRATAAASLPSVSI</sequence>
<name>A0A1J5JQL8_NEOTH</name>
<evidence type="ECO:0000313" key="3">
    <source>
        <dbReference type="Proteomes" id="UP000182743"/>
    </source>
</evidence>
<evidence type="ECO:0000256" key="1">
    <source>
        <dbReference type="SAM" id="MobiDB-lite"/>
    </source>
</evidence>
<comment type="caution">
    <text evidence="2">The sequence shown here is derived from an EMBL/GenBank/DDBJ whole genome shotgun (WGS) entry which is preliminary data.</text>
</comment>
<dbReference type="Proteomes" id="UP000182743">
    <property type="component" value="Unassembled WGS sequence"/>
</dbReference>
<dbReference type="AlphaFoldDB" id="A0A1J5JQL8"/>
<dbReference type="EMBL" id="MIHH01000029">
    <property type="protein sequence ID" value="OIQ07760.1"/>
    <property type="molecule type" value="Genomic_DNA"/>
</dbReference>
<reference evidence="2 3" key="1">
    <citation type="submission" date="2016-08" db="EMBL/GenBank/DDBJ databases">
        <title>Genome-based comparison of Moorella thermoacetic strains.</title>
        <authorList>
            <person name="Poehlein A."/>
            <person name="Bengelsdorf F.R."/>
            <person name="Esser C."/>
            <person name="Duerre P."/>
            <person name="Daniel R."/>
        </authorList>
    </citation>
    <scope>NUCLEOTIDE SEQUENCE [LARGE SCALE GENOMIC DNA]</scope>
    <source>
        <strain evidence="2 3">DSM 11768</strain>
    </source>
</reference>
<accession>A0A1J5JQL8</accession>
<evidence type="ECO:0000313" key="2">
    <source>
        <dbReference type="EMBL" id="OIQ07760.1"/>
    </source>
</evidence>